<dbReference type="AlphaFoldDB" id="A0A916XEB7"/>
<reference evidence="1" key="1">
    <citation type="journal article" date="2014" name="Int. J. Syst. Evol. Microbiol.">
        <title>Complete genome sequence of Corynebacterium casei LMG S-19264T (=DSM 44701T), isolated from a smear-ripened cheese.</title>
        <authorList>
            <consortium name="US DOE Joint Genome Institute (JGI-PGF)"/>
            <person name="Walter F."/>
            <person name="Albersmeier A."/>
            <person name="Kalinowski J."/>
            <person name="Ruckert C."/>
        </authorList>
    </citation>
    <scope>NUCLEOTIDE SEQUENCE</scope>
    <source>
        <strain evidence="1">CGMCC 1.10998</strain>
    </source>
</reference>
<sequence>MNAVLNATLNELKTRARLLLNALESVQLQALARAQRISKKRRWPLPDEWQLKHCLNIVAAEAGFTQWDHARMVLGGEARPGDDVGEFWCESEGAVFLNHWFADYQLALECLNNEARRYLLPYRRQFVVTSEHYLRHLGLDPDDAAWDSIGRNLVTGYGSEAWQHLSEQRLRARRPALAADAADAAGKQGGGHGQA</sequence>
<reference evidence="1" key="2">
    <citation type="submission" date="2020-09" db="EMBL/GenBank/DDBJ databases">
        <authorList>
            <person name="Sun Q."/>
            <person name="Zhou Y."/>
        </authorList>
    </citation>
    <scope>NUCLEOTIDE SEQUENCE</scope>
    <source>
        <strain evidence="1">CGMCC 1.10998</strain>
    </source>
</reference>
<dbReference type="EMBL" id="BMED01000001">
    <property type="protein sequence ID" value="GGC67635.1"/>
    <property type="molecule type" value="Genomic_DNA"/>
</dbReference>
<dbReference type="Proteomes" id="UP000637423">
    <property type="component" value="Unassembled WGS sequence"/>
</dbReference>
<gene>
    <name evidence="1" type="ORF">GCM10011396_13280</name>
</gene>
<dbReference type="RefSeq" id="WP_188565138.1">
    <property type="nucleotide sequence ID" value="NZ_BMED01000001.1"/>
</dbReference>
<comment type="caution">
    <text evidence="1">The sequence shown here is derived from an EMBL/GenBank/DDBJ whole genome shotgun (WGS) entry which is preliminary data.</text>
</comment>
<keyword evidence="2" id="KW-1185">Reference proteome</keyword>
<proteinExistence type="predicted"/>
<protein>
    <submittedName>
        <fullName evidence="1">Uncharacterized protein</fullName>
    </submittedName>
</protein>
<accession>A0A916XEB7</accession>
<organism evidence="1 2">
    <name type="scientific">Undibacterium terreum</name>
    <dbReference type="NCBI Taxonomy" id="1224302"/>
    <lineage>
        <taxon>Bacteria</taxon>
        <taxon>Pseudomonadati</taxon>
        <taxon>Pseudomonadota</taxon>
        <taxon>Betaproteobacteria</taxon>
        <taxon>Burkholderiales</taxon>
        <taxon>Oxalobacteraceae</taxon>
        <taxon>Undibacterium</taxon>
    </lineage>
</organism>
<evidence type="ECO:0000313" key="2">
    <source>
        <dbReference type="Proteomes" id="UP000637423"/>
    </source>
</evidence>
<name>A0A916XEB7_9BURK</name>
<evidence type="ECO:0000313" key="1">
    <source>
        <dbReference type="EMBL" id="GGC67635.1"/>
    </source>
</evidence>